<comment type="caution">
    <text evidence="7">The sequence shown here is derived from an EMBL/GenBank/DDBJ whole genome shotgun (WGS) entry which is preliminary data.</text>
</comment>
<sequence>MATTECVNASHPDCVGGRSLSEINAHPRDARIQFQDEGHVYRVDGTSAGWISTTTLIHKLFPEFDSDAVIAKMMASKRWSASKYFGQSVEEIKQGWVDHAASAAELGTAMHADIERYYNNIAPENPECKEMDLFHAFRKAFPDLEPYRTEMTIFDEDVMICGSIDMIYRDPQEIKRSNFWEKGSHRLTRRFDSCNFIHYSLQLAIYKRLLQTRYDMKINGTYLLILHPSQDTFLRIETKDVDDVVEELFFERQQELEADANKENVAPNVKRLSSRATLPTRAVGAVGADLYSAHDAVIAAHDNALIHTDLRIQVPENTYGRVTAQRHLPLKNKLEVYAGVVDAGNCDDVCIVLFNHSDADYVLKQGDCVAQLIRQLEPDEAGDEVVDDLSVRRAVEIAEGVSYEEYICSMRSPSTFGGGTELELAARLFDLTIVVHGPGQNIMRIGEGRMHSAPSSTSRMAGRLGLPICTLAQA</sequence>
<evidence type="ECO:0000256" key="5">
    <source>
        <dbReference type="ARBA" id="ARBA00023080"/>
    </source>
</evidence>
<dbReference type="Proteomes" id="UP000664859">
    <property type="component" value="Unassembled WGS sequence"/>
</dbReference>
<proteinExistence type="inferred from homology"/>
<dbReference type="PANTHER" id="PTHR11241:SF0">
    <property type="entry name" value="DEOXYURIDINE 5'-TRIPHOSPHATE NUCLEOTIDOHYDROLASE"/>
    <property type="match status" value="1"/>
</dbReference>
<evidence type="ECO:0000256" key="4">
    <source>
        <dbReference type="ARBA" id="ARBA00022801"/>
    </source>
</evidence>
<protein>
    <recommendedName>
        <fullName evidence="3">dUTP diphosphatase</fullName>
        <ecNumber evidence="3">3.6.1.23</ecNumber>
    </recommendedName>
</protein>
<dbReference type="CDD" id="cd07557">
    <property type="entry name" value="trimeric_dUTPase"/>
    <property type="match status" value="1"/>
</dbReference>
<keyword evidence="8" id="KW-1185">Reference proteome</keyword>
<reference evidence="7" key="1">
    <citation type="submission" date="2021-02" db="EMBL/GenBank/DDBJ databases">
        <title>First Annotated Genome of the Yellow-green Alga Tribonema minus.</title>
        <authorList>
            <person name="Mahan K.M."/>
        </authorList>
    </citation>
    <scope>NUCLEOTIDE SEQUENCE</scope>
    <source>
        <strain evidence="7">UTEX B ZZ1240</strain>
    </source>
</reference>
<dbReference type="InterPro" id="IPR033704">
    <property type="entry name" value="dUTPase_trimeric"/>
</dbReference>
<dbReference type="GO" id="GO:0004170">
    <property type="term" value="F:dUTP diphosphatase activity"/>
    <property type="evidence" value="ECO:0007669"/>
    <property type="project" value="UniProtKB-EC"/>
</dbReference>
<accession>A0A835YWU8</accession>
<dbReference type="InterPro" id="IPR029054">
    <property type="entry name" value="dUTPase-like"/>
</dbReference>
<dbReference type="Gene3D" id="3.90.320.10">
    <property type="match status" value="1"/>
</dbReference>
<dbReference type="PANTHER" id="PTHR11241">
    <property type="entry name" value="DEOXYURIDINE 5'-TRIPHOSPHATE NUCLEOTIDOHYDROLASE"/>
    <property type="match status" value="1"/>
</dbReference>
<dbReference type="UniPathway" id="UPA00610">
    <property type="reaction ID" value="UER00666"/>
</dbReference>
<dbReference type="EC" id="3.6.1.23" evidence="3"/>
<evidence type="ECO:0000256" key="2">
    <source>
        <dbReference type="ARBA" id="ARBA00006581"/>
    </source>
</evidence>
<comment type="pathway">
    <text evidence="1">Pyrimidine metabolism; dUMP biosynthesis; dUMP from dCTP (dUTP route): step 2/2.</text>
</comment>
<dbReference type="OrthoDB" id="10261072at2759"/>
<dbReference type="Pfam" id="PF00692">
    <property type="entry name" value="dUTPase"/>
    <property type="match status" value="1"/>
</dbReference>
<organism evidence="7 8">
    <name type="scientific">Tribonema minus</name>
    <dbReference type="NCBI Taxonomy" id="303371"/>
    <lineage>
        <taxon>Eukaryota</taxon>
        <taxon>Sar</taxon>
        <taxon>Stramenopiles</taxon>
        <taxon>Ochrophyta</taxon>
        <taxon>PX clade</taxon>
        <taxon>Xanthophyceae</taxon>
        <taxon>Tribonematales</taxon>
        <taxon>Tribonemataceae</taxon>
        <taxon>Tribonema</taxon>
    </lineage>
</organism>
<dbReference type="InterPro" id="IPR008181">
    <property type="entry name" value="dUTPase"/>
</dbReference>
<dbReference type="Gene3D" id="2.70.40.10">
    <property type="match status" value="1"/>
</dbReference>
<dbReference type="SUPFAM" id="SSF51283">
    <property type="entry name" value="dUTPase-like"/>
    <property type="match status" value="1"/>
</dbReference>
<evidence type="ECO:0000313" key="7">
    <source>
        <dbReference type="EMBL" id="KAG5182916.1"/>
    </source>
</evidence>
<evidence type="ECO:0000256" key="3">
    <source>
        <dbReference type="ARBA" id="ARBA00012379"/>
    </source>
</evidence>
<evidence type="ECO:0000313" key="8">
    <source>
        <dbReference type="Proteomes" id="UP000664859"/>
    </source>
</evidence>
<dbReference type="AlphaFoldDB" id="A0A835YWU8"/>
<keyword evidence="4" id="KW-0378">Hydrolase</keyword>
<comment type="similarity">
    <text evidence="2">Belongs to the dUTPase family.</text>
</comment>
<name>A0A835YWU8_9STRA</name>
<dbReference type="GO" id="GO:0046081">
    <property type="term" value="P:dUTP catabolic process"/>
    <property type="evidence" value="ECO:0007669"/>
    <property type="project" value="InterPro"/>
</dbReference>
<keyword evidence="5" id="KW-0546">Nucleotide metabolism</keyword>
<dbReference type="GO" id="GO:0000287">
    <property type="term" value="F:magnesium ion binding"/>
    <property type="evidence" value="ECO:0007669"/>
    <property type="project" value="InterPro"/>
</dbReference>
<dbReference type="InterPro" id="IPR011604">
    <property type="entry name" value="PDDEXK-like_dom_sf"/>
</dbReference>
<dbReference type="InterPro" id="IPR036157">
    <property type="entry name" value="dUTPase-like_sf"/>
</dbReference>
<evidence type="ECO:0000256" key="1">
    <source>
        <dbReference type="ARBA" id="ARBA00005142"/>
    </source>
</evidence>
<dbReference type="EMBL" id="JAFCMP010000223">
    <property type="protein sequence ID" value="KAG5182916.1"/>
    <property type="molecule type" value="Genomic_DNA"/>
</dbReference>
<gene>
    <name evidence="7" type="ORF">JKP88DRAFT_272884</name>
</gene>
<evidence type="ECO:0000259" key="6">
    <source>
        <dbReference type="Pfam" id="PF00692"/>
    </source>
</evidence>
<dbReference type="Gene3D" id="3.90.70.80">
    <property type="match status" value="1"/>
</dbReference>
<feature type="domain" description="dUTPase-like" evidence="6">
    <location>
        <begin position="281"/>
        <end position="374"/>
    </location>
</feature>
<dbReference type="GO" id="GO:0006226">
    <property type="term" value="P:dUMP biosynthetic process"/>
    <property type="evidence" value="ECO:0007669"/>
    <property type="project" value="UniProtKB-UniPathway"/>
</dbReference>
<dbReference type="CDD" id="cd22744">
    <property type="entry name" value="OTU"/>
    <property type="match status" value="1"/>
</dbReference>